<organism evidence="1 2">
    <name type="scientific">Serratia liquefaciens</name>
    <dbReference type="NCBI Taxonomy" id="614"/>
    <lineage>
        <taxon>Bacteria</taxon>
        <taxon>Pseudomonadati</taxon>
        <taxon>Pseudomonadota</taxon>
        <taxon>Gammaproteobacteria</taxon>
        <taxon>Enterobacterales</taxon>
        <taxon>Yersiniaceae</taxon>
        <taxon>Serratia</taxon>
    </lineage>
</organism>
<protein>
    <submittedName>
        <fullName evidence="1">Uncharacterized protein</fullName>
    </submittedName>
</protein>
<name>A0A515CW68_SERLI</name>
<gene>
    <name evidence="1" type="ORF">EGO53_11575</name>
</gene>
<dbReference type="AlphaFoldDB" id="A0A515CW68"/>
<sequence length="64" mass="7562">MRIPMNVLHLAKEIERELISSDRPEFTLFQRYEASSEGQRKVLVLSMIGKLIEMDRRLRMKAPC</sequence>
<dbReference type="Proteomes" id="UP000317572">
    <property type="component" value="Chromosome"/>
</dbReference>
<accession>A0A515CW68</accession>
<evidence type="ECO:0000313" key="2">
    <source>
        <dbReference type="Proteomes" id="UP000317572"/>
    </source>
</evidence>
<reference evidence="1 2" key="1">
    <citation type="submission" date="2018-11" db="EMBL/GenBank/DDBJ databases">
        <title>The first complete genome of Serratia liquefaciens isolated from metalophyte plant revel distinctness adaptive mechanisms in an extreme habitat.</title>
        <authorList>
            <person name="Caneschi W.L."/>
            <person name="Sanchez A.B."/>
            <person name="Felestrino E.B."/>
            <person name="Assis R.A.B."/>
            <person name="Lemes C.G.C."/>
            <person name="Cordeiro I.F."/>
            <person name="Fonseca N.P."/>
            <person name="Villa M."/>
            <person name="Vieira I.T."/>
            <person name="Moraes L.A."/>
            <person name="Kamino L.H.Y."/>
            <person name="do Carmo F."/>
            <person name="Garcia C.M."/>
            <person name="Almeida N.F."/>
            <person name="Silva R.S."/>
            <person name="Ferro J.A."/>
            <person name="Ferro M.I.T."/>
            <person name="Varani A.M."/>
            <person name="Ferreira R.M."/>
            <person name="dos Santos V.L."/>
            <person name="Silva U.C."/>
            <person name="Setubal J.C."/>
            <person name="Moreira L.M."/>
        </authorList>
    </citation>
    <scope>NUCLEOTIDE SEQUENCE [LARGE SCALE GENOMIC DNA]</scope>
    <source>
        <strain evidence="1 2">FG3</strain>
    </source>
</reference>
<evidence type="ECO:0000313" key="1">
    <source>
        <dbReference type="EMBL" id="QDL32393.1"/>
    </source>
</evidence>
<proteinExistence type="predicted"/>
<dbReference type="EMBL" id="CP033893">
    <property type="protein sequence ID" value="QDL32393.1"/>
    <property type="molecule type" value="Genomic_DNA"/>
</dbReference>